<dbReference type="EMBL" id="SGWX01000001">
    <property type="protein sequence ID" value="RZS60421.1"/>
    <property type="molecule type" value="Genomic_DNA"/>
</dbReference>
<protein>
    <submittedName>
        <fullName evidence="2">Uncharacterized protein</fullName>
    </submittedName>
</protein>
<keyword evidence="1" id="KW-1133">Transmembrane helix</keyword>
<reference evidence="2 3" key="1">
    <citation type="submission" date="2019-02" db="EMBL/GenBank/DDBJ databases">
        <title>Sequencing the genomes of 1000 actinobacteria strains.</title>
        <authorList>
            <person name="Klenk H.-P."/>
        </authorList>
    </citation>
    <scope>NUCLEOTIDE SEQUENCE [LARGE SCALE GENOMIC DNA]</scope>
    <source>
        <strain evidence="2 3">DSM 16932</strain>
    </source>
</reference>
<feature type="transmembrane region" description="Helical" evidence="1">
    <location>
        <begin position="39"/>
        <end position="56"/>
    </location>
</feature>
<evidence type="ECO:0000313" key="3">
    <source>
        <dbReference type="Proteomes" id="UP000293852"/>
    </source>
</evidence>
<evidence type="ECO:0000256" key="1">
    <source>
        <dbReference type="SAM" id="Phobius"/>
    </source>
</evidence>
<dbReference type="AlphaFoldDB" id="A0A4Q7LZZ1"/>
<sequence>MTTTTAAPTTLRELDDVATALARTAAAPTAARRALARPLILGAIFGVVLCLPIFTVG</sequence>
<evidence type="ECO:0000313" key="2">
    <source>
        <dbReference type="EMBL" id="RZS60421.1"/>
    </source>
</evidence>
<accession>A0A4Q7LZZ1</accession>
<organism evidence="2 3">
    <name type="scientific">Xylanimonas ulmi</name>
    <dbReference type="NCBI Taxonomy" id="228973"/>
    <lineage>
        <taxon>Bacteria</taxon>
        <taxon>Bacillati</taxon>
        <taxon>Actinomycetota</taxon>
        <taxon>Actinomycetes</taxon>
        <taxon>Micrococcales</taxon>
        <taxon>Promicromonosporaceae</taxon>
        <taxon>Xylanimonas</taxon>
    </lineage>
</organism>
<keyword evidence="3" id="KW-1185">Reference proteome</keyword>
<dbReference type="Proteomes" id="UP000293852">
    <property type="component" value="Unassembled WGS sequence"/>
</dbReference>
<comment type="caution">
    <text evidence="2">The sequence shown here is derived from an EMBL/GenBank/DDBJ whole genome shotgun (WGS) entry which is preliminary data.</text>
</comment>
<name>A0A4Q7LZZ1_9MICO</name>
<keyword evidence="1" id="KW-0812">Transmembrane</keyword>
<dbReference type="RefSeq" id="WP_165399821.1">
    <property type="nucleotide sequence ID" value="NZ_SGWX01000001.1"/>
</dbReference>
<keyword evidence="1" id="KW-0472">Membrane</keyword>
<proteinExistence type="predicted"/>
<gene>
    <name evidence="2" type="ORF">EV386_0679</name>
</gene>